<keyword evidence="3" id="KW-1185">Reference proteome</keyword>
<reference evidence="2" key="1">
    <citation type="journal article" date="2014" name="Int. J. Syst. Evol. Microbiol.">
        <title>Complete genome sequence of Corynebacterium casei LMG S-19264T (=DSM 44701T), isolated from a smear-ripened cheese.</title>
        <authorList>
            <consortium name="US DOE Joint Genome Institute (JGI-PGF)"/>
            <person name="Walter F."/>
            <person name="Albersmeier A."/>
            <person name="Kalinowski J."/>
            <person name="Ruckert C."/>
        </authorList>
    </citation>
    <scope>NUCLEOTIDE SEQUENCE</scope>
    <source>
        <strain evidence="2">JCM 4784</strain>
    </source>
</reference>
<name>A0A919DIE1_9ACTN</name>
<protein>
    <submittedName>
        <fullName evidence="2">Uncharacterized protein</fullName>
    </submittedName>
</protein>
<dbReference type="AlphaFoldDB" id="A0A919DIE1"/>
<reference evidence="2" key="2">
    <citation type="submission" date="2020-09" db="EMBL/GenBank/DDBJ databases">
        <authorList>
            <person name="Sun Q."/>
            <person name="Ohkuma M."/>
        </authorList>
    </citation>
    <scope>NUCLEOTIDE SEQUENCE</scope>
    <source>
        <strain evidence="2">JCM 4784</strain>
    </source>
</reference>
<evidence type="ECO:0000313" key="2">
    <source>
        <dbReference type="EMBL" id="GHE50461.1"/>
    </source>
</evidence>
<evidence type="ECO:0000313" key="3">
    <source>
        <dbReference type="Proteomes" id="UP000608024"/>
    </source>
</evidence>
<proteinExistence type="predicted"/>
<gene>
    <name evidence="2" type="ORF">GCM10018785_20240</name>
</gene>
<accession>A0A919DIE1</accession>
<feature type="compositionally biased region" description="Basic residues" evidence="1">
    <location>
        <begin position="51"/>
        <end position="67"/>
    </location>
</feature>
<evidence type="ECO:0000256" key="1">
    <source>
        <dbReference type="SAM" id="MobiDB-lite"/>
    </source>
</evidence>
<dbReference type="EMBL" id="BNBT01000020">
    <property type="protein sequence ID" value="GHE50461.1"/>
    <property type="molecule type" value="Genomic_DNA"/>
</dbReference>
<dbReference type="Proteomes" id="UP000608024">
    <property type="component" value="Unassembled WGS sequence"/>
</dbReference>
<organism evidence="2 3">
    <name type="scientific">Streptomyces longispororuber</name>
    <dbReference type="NCBI Taxonomy" id="68230"/>
    <lineage>
        <taxon>Bacteria</taxon>
        <taxon>Bacillati</taxon>
        <taxon>Actinomycetota</taxon>
        <taxon>Actinomycetes</taxon>
        <taxon>Kitasatosporales</taxon>
        <taxon>Streptomycetaceae</taxon>
        <taxon>Streptomyces</taxon>
    </lineage>
</organism>
<feature type="region of interest" description="Disordered" evidence="1">
    <location>
        <begin position="33"/>
        <end position="80"/>
    </location>
</feature>
<comment type="caution">
    <text evidence="2">The sequence shown here is derived from an EMBL/GenBank/DDBJ whole genome shotgun (WGS) entry which is preliminary data.</text>
</comment>
<sequence>METDDATPHVLAQLVGAYWLDSPHLPQPHRCCASHDTPLNCENDDPGPPRGRSRPARKACAARRARSAVRPGAEAPPTIR</sequence>